<evidence type="ECO:0000256" key="1">
    <source>
        <dbReference type="ARBA" id="ARBA00004429"/>
    </source>
</evidence>
<evidence type="ECO:0000256" key="6">
    <source>
        <dbReference type="ARBA" id="ARBA00022989"/>
    </source>
</evidence>
<feature type="transmembrane region" description="Helical" evidence="8">
    <location>
        <begin position="43"/>
        <end position="69"/>
    </location>
</feature>
<keyword evidence="2" id="KW-0813">Transport</keyword>
<name>A0A7Y9Z859_9MICO</name>
<feature type="transmembrane region" description="Helical" evidence="8">
    <location>
        <begin position="488"/>
        <end position="508"/>
    </location>
</feature>
<keyword evidence="4" id="KW-0997">Cell inner membrane</keyword>
<dbReference type="OrthoDB" id="5100908at2"/>
<dbReference type="PROSITE" id="PS50928">
    <property type="entry name" value="ABC_TM1"/>
    <property type="match status" value="2"/>
</dbReference>
<evidence type="ECO:0000256" key="7">
    <source>
        <dbReference type="ARBA" id="ARBA00023136"/>
    </source>
</evidence>
<proteinExistence type="predicted"/>
<feature type="domain" description="ABC transmembrane type-1" evidence="9">
    <location>
        <begin position="93"/>
        <end position="297"/>
    </location>
</feature>
<keyword evidence="6 8" id="KW-1133">Transmembrane helix</keyword>
<feature type="transmembrane region" description="Helical" evidence="8">
    <location>
        <begin position="561"/>
        <end position="581"/>
    </location>
</feature>
<evidence type="ECO:0000256" key="2">
    <source>
        <dbReference type="ARBA" id="ARBA00022448"/>
    </source>
</evidence>
<dbReference type="InterPro" id="IPR035906">
    <property type="entry name" value="MetI-like_sf"/>
</dbReference>
<dbReference type="AlphaFoldDB" id="A0A7Y9Z859"/>
<dbReference type="SUPFAM" id="SSF161098">
    <property type="entry name" value="MetI-like"/>
    <property type="match status" value="2"/>
</dbReference>
<dbReference type="Proteomes" id="UP000547973">
    <property type="component" value="Unassembled WGS sequence"/>
</dbReference>
<accession>A0A7Y9Z859</accession>
<organism evidence="10 11">
    <name type="scientific">Demequina lutea</name>
    <dbReference type="NCBI Taxonomy" id="431489"/>
    <lineage>
        <taxon>Bacteria</taxon>
        <taxon>Bacillati</taxon>
        <taxon>Actinomycetota</taxon>
        <taxon>Actinomycetes</taxon>
        <taxon>Micrococcales</taxon>
        <taxon>Demequinaceae</taxon>
        <taxon>Demequina</taxon>
    </lineage>
</organism>
<dbReference type="GO" id="GO:0055085">
    <property type="term" value="P:transmembrane transport"/>
    <property type="evidence" value="ECO:0007669"/>
    <property type="project" value="InterPro"/>
</dbReference>
<feature type="transmembrane region" description="Helical" evidence="8">
    <location>
        <begin position="215"/>
        <end position="240"/>
    </location>
</feature>
<dbReference type="GO" id="GO:0005886">
    <property type="term" value="C:plasma membrane"/>
    <property type="evidence" value="ECO:0007669"/>
    <property type="project" value="UniProtKB-SubCell"/>
</dbReference>
<feature type="transmembrane region" description="Helical" evidence="8">
    <location>
        <begin position="89"/>
        <end position="116"/>
    </location>
</feature>
<dbReference type="InterPro" id="IPR000515">
    <property type="entry name" value="MetI-like"/>
</dbReference>
<dbReference type="Gene3D" id="1.10.3720.10">
    <property type="entry name" value="MetI-like"/>
    <property type="match status" value="2"/>
</dbReference>
<dbReference type="RefSeq" id="WP_062075689.1">
    <property type="nucleotide sequence ID" value="NZ_BBRC01000012.1"/>
</dbReference>
<evidence type="ECO:0000256" key="4">
    <source>
        <dbReference type="ARBA" id="ARBA00022519"/>
    </source>
</evidence>
<protein>
    <submittedName>
        <fullName evidence="10">Iron(III) transport system permease protein</fullName>
    </submittedName>
</protein>
<feature type="transmembrane region" description="Helical" evidence="8">
    <location>
        <begin position="446"/>
        <end position="467"/>
    </location>
</feature>
<keyword evidence="3" id="KW-1003">Cell membrane</keyword>
<evidence type="ECO:0000256" key="8">
    <source>
        <dbReference type="SAM" id="Phobius"/>
    </source>
</evidence>
<dbReference type="PANTHER" id="PTHR43357:SF4">
    <property type="entry name" value="INNER MEMBRANE ABC TRANSPORTER PERMEASE PROTEIN YDCV"/>
    <property type="match status" value="1"/>
</dbReference>
<dbReference type="EMBL" id="JACBZO010000001">
    <property type="protein sequence ID" value="NYI39995.1"/>
    <property type="molecule type" value="Genomic_DNA"/>
</dbReference>
<keyword evidence="7 8" id="KW-0472">Membrane</keyword>
<feature type="transmembrane region" description="Helical" evidence="8">
    <location>
        <begin position="128"/>
        <end position="148"/>
    </location>
</feature>
<evidence type="ECO:0000313" key="10">
    <source>
        <dbReference type="EMBL" id="NYI39995.1"/>
    </source>
</evidence>
<keyword evidence="11" id="KW-1185">Reference proteome</keyword>
<feature type="transmembrane region" description="Helical" evidence="8">
    <location>
        <begin position="386"/>
        <end position="409"/>
    </location>
</feature>
<evidence type="ECO:0000259" key="9">
    <source>
        <dbReference type="PROSITE" id="PS50928"/>
    </source>
</evidence>
<evidence type="ECO:0000256" key="3">
    <source>
        <dbReference type="ARBA" id="ARBA00022475"/>
    </source>
</evidence>
<evidence type="ECO:0000256" key="5">
    <source>
        <dbReference type="ARBA" id="ARBA00022692"/>
    </source>
</evidence>
<feature type="transmembrane region" description="Helical" evidence="8">
    <location>
        <begin position="327"/>
        <end position="349"/>
    </location>
</feature>
<feature type="transmembrane region" description="Helical" evidence="8">
    <location>
        <begin position="172"/>
        <end position="194"/>
    </location>
</feature>
<reference evidence="10 11" key="1">
    <citation type="submission" date="2020-07" db="EMBL/GenBank/DDBJ databases">
        <title>Sequencing the genomes of 1000 actinobacteria strains.</title>
        <authorList>
            <person name="Klenk H.-P."/>
        </authorList>
    </citation>
    <scope>NUCLEOTIDE SEQUENCE [LARGE SCALE GENOMIC DNA]</scope>
    <source>
        <strain evidence="10 11">DSM 19970</strain>
    </source>
</reference>
<feature type="transmembrane region" description="Helical" evidence="8">
    <location>
        <begin position="274"/>
        <end position="296"/>
    </location>
</feature>
<comment type="subcellular location">
    <subcellularLocation>
        <location evidence="1">Cell inner membrane</location>
        <topology evidence="1">Multi-pass membrane protein</topology>
    </subcellularLocation>
</comment>
<dbReference type="CDD" id="cd06261">
    <property type="entry name" value="TM_PBP2"/>
    <property type="match status" value="1"/>
</dbReference>
<feature type="domain" description="ABC transmembrane type-1" evidence="9">
    <location>
        <begin position="384"/>
        <end position="574"/>
    </location>
</feature>
<sequence>MVTQSAPLREHAREEERGVDETLDIAIAGRPARRRLKFDARTAFWLLIVAILVLPIALFLAVALSPALLSQGHNWFTLSAFQTALSGHLLLGFVNSLVVGIVTAVLAAAIGFALAWIVLRTDVPARGIWTGVVFALFLTPSYLIALGWERLLEPNGVLQTLGWDPTAARHVFYGPVGIVIVLTVKGIPFAYLAISNALRGLGHEYENAVRVHGGGSLAAMRVVVSLLAPAVWAALAIVFAESVSDFGVASTLANDSHFTVATFELYTAVQAFPVQFPVASAISWVLLIFVVLALLAQGQALRGRSYRVLGGRSRRAVRRHLGKPEKAATVAAMLLLVVVALGVPAFGAVSSSLIKGLGSLGGTHQLTLDNYARVITSPDLSAPLLYSMQAAAIAATVATVLAVVCARLLAAGRMTLGARLLDMALLAAVAMPGIVFAYNLPLTNALGIHLYGTTTLLVLAYIATALPSTTRLLMGSMSQIQDSMVHSARVHGASEIFSWVSIVLPVIARPLLNAWLLTYTATLLELPVSQLLAPPGSQPISVGITNTLSKYDFGGGMAMEVLAIVTALLVVGVAALIFRLVTPRGWRTLGTAIS</sequence>
<gene>
    <name evidence="10" type="ORF">BKA03_000114</name>
</gene>
<comment type="caution">
    <text evidence="10">The sequence shown here is derived from an EMBL/GenBank/DDBJ whole genome shotgun (WGS) entry which is preliminary data.</text>
</comment>
<feature type="transmembrane region" description="Helical" evidence="8">
    <location>
        <begin position="421"/>
        <end position="440"/>
    </location>
</feature>
<keyword evidence="5 8" id="KW-0812">Transmembrane</keyword>
<dbReference type="PANTHER" id="PTHR43357">
    <property type="entry name" value="INNER MEMBRANE ABC TRANSPORTER PERMEASE PROTEIN YDCV"/>
    <property type="match status" value="1"/>
</dbReference>
<evidence type="ECO:0000313" key="11">
    <source>
        <dbReference type="Proteomes" id="UP000547973"/>
    </source>
</evidence>